<evidence type="ECO:0000256" key="8">
    <source>
        <dbReference type="RuleBase" id="RU000416"/>
    </source>
</evidence>
<dbReference type="GO" id="GO:0032259">
    <property type="term" value="P:methylation"/>
    <property type="evidence" value="ECO:0007669"/>
    <property type="project" value="UniProtKB-KW"/>
</dbReference>
<organism evidence="9 10">
    <name type="scientific">Mucilaginibacter pankratovii</name>
    <dbReference type="NCBI Taxonomy" id="2772110"/>
    <lineage>
        <taxon>Bacteria</taxon>
        <taxon>Pseudomonadati</taxon>
        <taxon>Bacteroidota</taxon>
        <taxon>Sphingobacteriia</taxon>
        <taxon>Sphingobacteriales</taxon>
        <taxon>Sphingobacteriaceae</taxon>
        <taxon>Mucilaginibacter</taxon>
    </lineage>
</organism>
<gene>
    <name evidence="9" type="ORF">IDJ77_04155</name>
</gene>
<evidence type="ECO:0000256" key="1">
    <source>
        <dbReference type="ARBA" id="ARBA00011975"/>
    </source>
</evidence>
<evidence type="ECO:0000256" key="4">
    <source>
        <dbReference type="ARBA" id="ARBA00022691"/>
    </source>
</evidence>
<evidence type="ECO:0000256" key="2">
    <source>
        <dbReference type="ARBA" id="ARBA00022603"/>
    </source>
</evidence>
<keyword evidence="2 7" id="KW-0489">Methyltransferase</keyword>
<dbReference type="PANTHER" id="PTHR10629:SF52">
    <property type="entry name" value="DNA (CYTOSINE-5)-METHYLTRANSFERASE 1"/>
    <property type="match status" value="1"/>
</dbReference>
<dbReference type="InterPro" id="IPR029063">
    <property type="entry name" value="SAM-dependent_MTases_sf"/>
</dbReference>
<feature type="active site" evidence="7">
    <location>
        <position position="102"/>
    </location>
</feature>
<dbReference type="Proteomes" id="UP000606600">
    <property type="component" value="Unassembled WGS sequence"/>
</dbReference>
<evidence type="ECO:0000256" key="7">
    <source>
        <dbReference type="PROSITE-ProRule" id="PRU01016"/>
    </source>
</evidence>
<dbReference type="InterPro" id="IPR001525">
    <property type="entry name" value="C5_MeTfrase"/>
</dbReference>
<dbReference type="PROSITE" id="PS51679">
    <property type="entry name" value="SAM_MT_C5"/>
    <property type="match status" value="1"/>
</dbReference>
<keyword evidence="3 7" id="KW-0808">Transferase</keyword>
<dbReference type="SUPFAM" id="SSF53335">
    <property type="entry name" value="S-adenosyl-L-methionine-dependent methyltransferases"/>
    <property type="match status" value="1"/>
</dbReference>
<evidence type="ECO:0000256" key="5">
    <source>
        <dbReference type="ARBA" id="ARBA00022747"/>
    </source>
</evidence>
<dbReference type="PRINTS" id="PR00105">
    <property type="entry name" value="C5METTRFRASE"/>
</dbReference>
<accession>A0ABR7WKZ8</accession>
<sequence length="484" mass="54955">MQLKIDRFRNGDGLRVLDLFSGCGGLSLGFRKAGCEIIGNVELDQEAARSHALNFHKGHKLFEQYAKSRNIEDTSPADLFRDLEITGPIDQQIDIIIGGPPCQAFTRIGRAKLREINGDAQAFLNDSRSQLYRRYLEYVRVLRPMAILMENVPDMLNYGGTNIAEFVCHDLEQYGYHCKYTLLNTAFFGLPQMRERMFLIAVHNTFQGEISFPAPTRYIELPRGYNGSRNVALKHIDLNNPGHFEALQLDANLPAPVSAEEALSDLPIIMEHLTSKMKRGIKKLNTDRAYLLSDPANNYQHLMRNWPGYQASTGVTANVTRILPRDYQIFRIMEPGDQYPQAIERAERLLAAKLLEMNITADNDPEVHKQIRKSIIPPYDVGKFPNKWRKMESNQPARTLMAHLGKDCYSHIHYDSDQARTITVREAARLQSFPDGFEFSGAMNAAFRQIGNAVPPLMAEKLADKIINLIRTGIPCQIPNFQMM</sequence>
<comment type="caution">
    <text evidence="9">The sequence shown here is derived from an EMBL/GenBank/DDBJ whole genome shotgun (WGS) entry which is preliminary data.</text>
</comment>
<evidence type="ECO:0000313" key="10">
    <source>
        <dbReference type="Proteomes" id="UP000606600"/>
    </source>
</evidence>
<dbReference type="Gene3D" id="3.40.50.150">
    <property type="entry name" value="Vaccinia Virus protein VP39"/>
    <property type="match status" value="1"/>
</dbReference>
<dbReference type="RefSeq" id="WP_191187670.1">
    <property type="nucleotide sequence ID" value="NZ_JACWMY010000002.1"/>
</dbReference>
<name>A0ABR7WKZ8_9SPHI</name>
<evidence type="ECO:0000256" key="6">
    <source>
        <dbReference type="ARBA" id="ARBA00047422"/>
    </source>
</evidence>
<dbReference type="PANTHER" id="PTHR10629">
    <property type="entry name" value="CYTOSINE-SPECIFIC METHYLTRANSFERASE"/>
    <property type="match status" value="1"/>
</dbReference>
<reference evidence="9 10" key="1">
    <citation type="submission" date="2020-09" db="EMBL/GenBank/DDBJ databases">
        <title>Novel species of Mucilaginibacter isolated from a glacier on the Tibetan Plateau.</title>
        <authorList>
            <person name="Liu Q."/>
            <person name="Xin Y.-H."/>
        </authorList>
    </citation>
    <scope>NUCLEOTIDE SEQUENCE [LARGE SCALE GENOMIC DNA]</scope>
    <source>
        <strain evidence="9 10">ZT4R22</strain>
    </source>
</reference>
<comment type="similarity">
    <text evidence="7 8">Belongs to the class I-like SAM-binding methyltransferase superfamily. C5-methyltransferase family.</text>
</comment>
<dbReference type="InterPro" id="IPR050390">
    <property type="entry name" value="C5-Methyltransferase"/>
</dbReference>
<protein>
    <recommendedName>
        <fullName evidence="1">DNA (cytosine-5-)-methyltransferase</fullName>
        <ecNumber evidence="1">2.1.1.37</ecNumber>
    </recommendedName>
</protein>
<proteinExistence type="inferred from homology"/>
<dbReference type="EMBL" id="JACWMY010000002">
    <property type="protein sequence ID" value="MBD1362995.1"/>
    <property type="molecule type" value="Genomic_DNA"/>
</dbReference>
<dbReference type="Gene3D" id="3.90.120.10">
    <property type="entry name" value="DNA Methylase, subunit A, domain 2"/>
    <property type="match status" value="1"/>
</dbReference>
<keyword evidence="10" id="KW-1185">Reference proteome</keyword>
<keyword evidence="4 7" id="KW-0949">S-adenosyl-L-methionine</keyword>
<dbReference type="PROSITE" id="PS00095">
    <property type="entry name" value="C5_MTASE_2"/>
    <property type="match status" value="1"/>
</dbReference>
<dbReference type="NCBIfam" id="TIGR00675">
    <property type="entry name" value="dcm"/>
    <property type="match status" value="1"/>
</dbReference>
<keyword evidence="5" id="KW-0680">Restriction system</keyword>
<dbReference type="GO" id="GO:0008168">
    <property type="term" value="F:methyltransferase activity"/>
    <property type="evidence" value="ECO:0007669"/>
    <property type="project" value="UniProtKB-KW"/>
</dbReference>
<dbReference type="Pfam" id="PF00145">
    <property type="entry name" value="DNA_methylase"/>
    <property type="match status" value="1"/>
</dbReference>
<evidence type="ECO:0000313" key="9">
    <source>
        <dbReference type="EMBL" id="MBD1362995.1"/>
    </source>
</evidence>
<comment type="catalytic activity">
    <reaction evidence="6">
        <text>a 2'-deoxycytidine in DNA + S-adenosyl-L-methionine = a 5-methyl-2'-deoxycytidine in DNA + S-adenosyl-L-homocysteine + H(+)</text>
        <dbReference type="Rhea" id="RHEA:13681"/>
        <dbReference type="Rhea" id="RHEA-COMP:11369"/>
        <dbReference type="Rhea" id="RHEA-COMP:11370"/>
        <dbReference type="ChEBI" id="CHEBI:15378"/>
        <dbReference type="ChEBI" id="CHEBI:57856"/>
        <dbReference type="ChEBI" id="CHEBI:59789"/>
        <dbReference type="ChEBI" id="CHEBI:85452"/>
        <dbReference type="ChEBI" id="CHEBI:85454"/>
        <dbReference type="EC" id="2.1.1.37"/>
    </reaction>
</comment>
<dbReference type="EC" id="2.1.1.37" evidence="1"/>
<evidence type="ECO:0000256" key="3">
    <source>
        <dbReference type="ARBA" id="ARBA00022679"/>
    </source>
</evidence>
<dbReference type="InterPro" id="IPR031303">
    <property type="entry name" value="C5_meth_CS"/>
</dbReference>